<name>A0A5J5F1Y0_9PEZI</name>
<feature type="non-terminal residue" evidence="2">
    <location>
        <position position="154"/>
    </location>
</feature>
<dbReference type="Proteomes" id="UP000326924">
    <property type="component" value="Unassembled WGS sequence"/>
</dbReference>
<protein>
    <submittedName>
        <fullName evidence="2">Uncharacterized protein</fullName>
    </submittedName>
</protein>
<proteinExistence type="predicted"/>
<evidence type="ECO:0000256" key="1">
    <source>
        <dbReference type="SAM" id="Coils"/>
    </source>
</evidence>
<accession>A0A5J5F1Y0</accession>
<dbReference type="OrthoDB" id="5420280at2759"/>
<reference evidence="2 3" key="1">
    <citation type="submission" date="2019-09" db="EMBL/GenBank/DDBJ databases">
        <title>Draft genome of the ectomycorrhizal ascomycete Sphaerosporella brunnea.</title>
        <authorList>
            <consortium name="DOE Joint Genome Institute"/>
            <person name="Benucci G.M."/>
            <person name="Marozzi G."/>
            <person name="Antonielli L."/>
            <person name="Sanchez S."/>
            <person name="Marco P."/>
            <person name="Wang X."/>
            <person name="Falini L.B."/>
            <person name="Barry K."/>
            <person name="Haridas S."/>
            <person name="Lipzen A."/>
            <person name="Labutti K."/>
            <person name="Grigoriev I.V."/>
            <person name="Murat C."/>
            <person name="Martin F."/>
            <person name="Albertini E."/>
            <person name="Donnini D."/>
            <person name="Bonito G."/>
        </authorList>
    </citation>
    <scope>NUCLEOTIDE SEQUENCE [LARGE SCALE GENOMIC DNA]</scope>
    <source>
        <strain evidence="2 3">Sb_GMNB300</strain>
    </source>
</reference>
<dbReference type="AlphaFoldDB" id="A0A5J5F1Y0"/>
<feature type="non-terminal residue" evidence="2">
    <location>
        <position position="1"/>
    </location>
</feature>
<organism evidence="2 3">
    <name type="scientific">Sphaerosporella brunnea</name>
    <dbReference type="NCBI Taxonomy" id="1250544"/>
    <lineage>
        <taxon>Eukaryota</taxon>
        <taxon>Fungi</taxon>
        <taxon>Dikarya</taxon>
        <taxon>Ascomycota</taxon>
        <taxon>Pezizomycotina</taxon>
        <taxon>Pezizomycetes</taxon>
        <taxon>Pezizales</taxon>
        <taxon>Pyronemataceae</taxon>
        <taxon>Sphaerosporella</taxon>
    </lineage>
</organism>
<evidence type="ECO:0000313" key="3">
    <source>
        <dbReference type="Proteomes" id="UP000326924"/>
    </source>
</evidence>
<feature type="coiled-coil region" evidence="1">
    <location>
        <begin position="7"/>
        <end position="34"/>
    </location>
</feature>
<keyword evidence="1" id="KW-0175">Coiled coil</keyword>
<keyword evidence="3" id="KW-1185">Reference proteome</keyword>
<gene>
    <name evidence="2" type="ORF">FN846DRAFT_759769</name>
</gene>
<dbReference type="InParanoid" id="A0A5J5F1Y0"/>
<sequence>LATRSELGNDEEIKEDAEGALEQALNEEELHVEEVSGELVAGNRRGLNLAGLSKRVKELETKDALQDLKGGSLEDRVGSLTSSLSAYKLQRNRFISTYKRGKLGSATAKDGKIIGAGNASVHGGDAIDAMLYSSTDKDGRRDVDAYEQLYEMDP</sequence>
<dbReference type="EMBL" id="VXIS01000050">
    <property type="protein sequence ID" value="KAA8910106.1"/>
    <property type="molecule type" value="Genomic_DNA"/>
</dbReference>
<evidence type="ECO:0000313" key="2">
    <source>
        <dbReference type="EMBL" id="KAA8910106.1"/>
    </source>
</evidence>
<comment type="caution">
    <text evidence="2">The sequence shown here is derived from an EMBL/GenBank/DDBJ whole genome shotgun (WGS) entry which is preliminary data.</text>
</comment>